<protein>
    <recommendedName>
        <fullName evidence="5">Baseplate protein J-like domain-containing protein</fullName>
    </recommendedName>
</protein>
<evidence type="ECO:0000313" key="4">
    <source>
        <dbReference type="Proteomes" id="UP000751518"/>
    </source>
</evidence>
<name>A0A955LKW9_UNCKA</name>
<accession>A0A955LKW9</accession>
<keyword evidence="2" id="KW-1133">Transmembrane helix</keyword>
<gene>
    <name evidence="3" type="ORF">KC614_00890</name>
</gene>
<sequence>MRIILTENIRMLEVIRNIESSLDASVEFVVPKDSSFAQNDVNVNYMRFAAQQLGKQVKILNEVEASTQPELSQTDGKAQTDVSTPVPESTATSTQQPIATPTSQTEVLTQQGETGEKGKKTKVKNKKKGLTFSPKKIVMVLFVFVLLTVVGAAFFVLYYLPRGTVTLYVAQKVIDRSDTIEVSESIKEATPEGNLIPGRRIHVEMQDEEKVTATGTKTVGDEAQGIVDVKNFTESDLQLGVGTQIVAFGVGGETFAYTLDSAITVPRVTVSNPDPETRVMEAGVQQVDVTAVDIGESYNLSANRKMQVGDFDIDEVFATNPQPFTGGSTREVTVVSSDDQSQAQDGAVASLKEGLLEKLNESKQEGEIFDEKDISYATQFVTFGKEIGDEASEFLVSMGMTADVIVFSEDDVKSVLQQTLADNLPNGFELSDENEVVKVLESNVVDGTLNVKASVTTLVVPILNLNEIKSQLVGKRPAQVEGYLKSIDHLEGYDINLWPALPDVIRSMPHLADRLSVSVEILDK</sequence>
<evidence type="ECO:0000256" key="1">
    <source>
        <dbReference type="SAM" id="MobiDB-lite"/>
    </source>
</evidence>
<feature type="compositionally biased region" description="Polar residues" evidence="1">
    <location>
        <begin position="67"/>
        <end position="111"/>
    </location>
</feature>
<dbReference type="Proteomes" id="UP000751518">
    <property type="component" value="Unassembled WGS sequence"/>
</dbReference>
<keyword evidence="2" id="KW-0812">Transmembrane</keyword>
<evidence type="ECO:0000256" key="2">
    <source>
        <dbReference type="SAM" id="Phobius"/>
    </source>
</evidence>
<reference evidence="3" key="1">
    <citation type="submission" date="2020-04" db="EMBL/GenBank/DDBJ databases">
        <authorList>
            <person name="Zhang T."/>
        </authorList>
    </citation>
    <scope>NUCLEOTIDE SEQUENCE</scope>
    <source>
        <strain evidence="3">HKST-UBA03</strain>
    </source>
</reference>
<feature type="transmembrane region" description="Helical" evidence="2">
    <location>
        <begin position="137"/>
        <end position="160"/>
    </location>
</feature>
<organism evidence="3 4">
    <name type="scientific">candidate division WWE3 bacterium</name>
    <dbReference type="NCBI Taxonomy" id="2053526"/>
    <lineage>
        <taxon>Bacteria</taxon>
        <taxon>Katanobacteria</taxon>
    </lineage>
</organism>
<keyword evidence="2" id="KW-0472">Membrane</keyword>
<comment type="caution">
    <text evidence="3">The sequence shown here is derived from an EMBL/GenBank/DDBJ whole genome shotgun (WGS) entry which is preliminary data.</text>
</comment>
<proteinExistence type="predicted"/>
<evidence type="ECO:0000313" key="3">
    <source>
        <dbReference type="EMBL" id="MCA9391746.1"/>
    </source>
</evidence>
<feature type="region of interest" description="Disordered" evidence="1">
    <location>
        <begin position="67"/>
        <end position="125"/>
    </location>
</feature>
<reference evidence="3" key="2">
    <citation type="journal article" date="2021" name="Microbiome">
        <title>Successional dynamics and alternative stable states in a saline activated sludge microbial community over 9 years.</title>
        <authorList>
            <person name="Wang Y."/>
            <person name="Ye J."/>
            <person name="Ju F."/>
            <person name="Liu L."/>
            <person name="Boyd J.A."/>
            <person name="Deng Y."/>
            <person name="Parks D.H."/>
            <person name="Jiang X."/>
            <person name="Yin X."/>
            <person name="Woodcroft B.J."/>
            <person name="Tyson G.W."/>
            <person name="Hugenholtz P."/>
            <person name="Polz M.F."/>
            <person name="Zhang T."/>
        </authorList>
    </citation>
    <scope>NUCLEOTIDE SEQUENCE</scope>
    <source>
        <strain evidence="3">HKST-UBA03</strain>
    </source>
</reference>
<dbReference type="AlphaFoldDB" id="A0A955LKW9"/>
<dbReference type="EMBL" id="JAGQKZ010000004">
    <property type="protein sequence ID" value="MCA9391746.1"/>
    <property type="molecule type" value="Genomic_DNA"/>
</dbReference>
<evidence type="ECO:0008006" key="5">
    <source>
        <dbReference type="Google" id="ProtNLM"/>
    </source>
</evidence>